<comment type="caution">
    <text evidence="2">The sequence shown here is derived from an EMBL/GenBank/DDBJ whole genome shotgun (WGS) entry which is preliminary data.</text>
</comment>
<feature type="chain" id="PRO_5020206557" description="Polymer-forming cytoskeletal protein" evidence="1">
    <location>
        <begin position="21"/>
        <end position="217"/>
    </location>
</feature>
<dbReference type="EMBL" id="SMCS01000002">
    <property type="protein sequence ID" value="TCV96264.1"/>
    <property type="molecule type" value="Genomic_DNA"/>
</dbReference>
<dbReference type="Proteomes" id="UP000295645">
    <property type="component" value="Unassembled WGS sequence"/>
</dbReference>
<evidence type="ECO:0000256" key="1">
    <source>
        <dbReference type="SAM" id="SignalP"/>
    </source>
</evidence>
<organism evidence="2 3">
    <name type="scientific">Luteibacter rhizovicinus</name>
    <dbReference type="NCBI Taxonomy" id="242606"/>
    <lineage>
        <taxon>Bacteria</taxon>
        <taxon>Pseudomonadati</taxon>
        <taxon>Pseudomonadota</taxon>
        <taxon>Gammaproteobacteria</taxon>
        <taxon>Lysobacterales</taxon>
        <taxon>Rhodanobacteraceae</taxon>
        <taxon>Luteibacter</taxon>
    </lineage>
</organism>
<feature type="signal peptide" evidence="1">
    <location>
        <begin position="1"/>
        <end position="20"/>
    </location>
</feature>
<keyword evidence="3" id="KW-1185">Reference proteome</keyword>
<gene>
    <name evidence="2" type="ORF">EC912_102614</name>
</gene>
<evidence type="ECO:0000313" key="3">
    <source>
        <dbReference type="Proteomes" id="UP000295645"/>
    </source>
</evidence>
<name>A0A4R3YXS3_9GAMM</name>
<protein>
    <recommendedName>
        <fullName evidence="4">Polymer-forming cytoskeletal protein</fullName>
    </recommendedName>
</protein>
<proteinExistence type="predicted"/>
<dbReference type="InterPro" id="IPR012332">
    <property type="entry name" value="Autotransporter_pectin_lyase_C"/>
</dbReference>
<reference evidence="2 3" key="1">
    <citation type="submission" date="2019-03" db="EMBL/GenBank/DDBJ databases">
        <title>Above-ground endophytic microbial communities from plants in different locations in the United States.</title>
        <authorList>
            <person name="Frank C."/>
        </authorList>
    </citation>
    <scope>NUCLEOTIDE SEQUENCE [LARGE SCALE GENOMIC DNA]</scope>
    <source>
        <strain evidence="2 3">LP_13_YM</strain>
    </source>
</reference>
<evidence type="ECO:0008006" key="4">
    <source>
        <dbReference type="Google" id="ProtNLM"/>
    </source>
</evidence>
<dbReference type="RefSeq" id="WP_132142462.1">
    <property type="nucleotide sequence ID" value="NZ_SMCS01000002.1"/>
</dbReference>
<evidence type="ECO:0000313" key="2">
    <source>
        <dbReference type="EMBL" id="TCV96264.1"/>
    </source>
</evidence>
<dbReference type="AlphaFoldDB" id="A0A4R3YXS3"/>
<accession>A0A4R3YXS3</accession>
<dbReference type="Gene3D" id="2.160.20.20">
    <property type="match status" value="1"/>
</dbReference>
<keyword evidence="1" id="KW-0732">Signal</keyword>
<dbReference type="OrthoDB" id="5959358at2"/>
<sequence length="217" mass="21864">MRRQLLSLVIALSFAGAAVASDTEKVNGAVRIPAGQHVEDVSTVNGAVEIGAGATAQKASTVNGSITIGDNASARELETVNGAITLGTKAQIASTVEAVNGGIRLAQGADVKGKTSNVNGSIVLDAAHVGGGIETVAGDIDVGANSRVEGGILVKKPGGWFNFNSSHNRPPRIVIGPNAIVQGTLQFDREVELYVSDKATVGAIKGATPAKFSGATP</sequence>